<feature type="binding site" evidence="9">
    <location>
        <position position="226"/>
    </location>
    <ligand>
        <name>K(+)</name>
        <dbReference type="ChEBI" id="CHEBI:29103"/>
    </ligand>
</feature>
<dbReference type="Proteomes" id="UP001597353">
    <property type="component" value="Unassembled WGS sequence"/>
</dbReference>
<comment type="subunit">
    <text evidence="9">Homodimer.</text>
</comment>
<comment type="similarity">
    <text evidence="9">Belongs to the carbohydrate kinase PfkB family. Ribokinase subfamily.</text>
</comment>
<comment type="caution">
    <text evidence="9">Lacks conserved residue(s) required for the propagation of feature annotation.</text>
</comment>
<comment type="caution">
    <text evidence="11">The sequence shown here is derived from an EMBL/GenBank/DDBJ whole genome shotgun (WGS) entry which is preliminary data.</text>
</comment>
<keyword evidence="9" id="KW-0963">Cytoplasm</keyword>
<dbReference type="SUPFAM" id="SSF53613">
    <property type="entry name" value="Ribokinase-like"/>
    <property type="match status" value="1"/>
</dbReference>
<evidence type="ECO:0000259" key="10">
    <source>
        <dbReference type="Pfam" id="PF00294"/>
    </source>
</evidence>
<dbReference type="Pfam" id="PF00294">
    <property type="entry name" value="PfkB"/>
    <property type="match status" value="1"/>
</dbReference>
<keyword evidence="2 9" id="KW-0479">Metal-binding</keyword>
<comment type="activity regulation">
    <text evidence="9">Activated by a monovalent cation that binds near, but not in, the active site. The most likely occupant of the site in vivo is potassium. Ion binding induces a conformational change that may alter substrate affinity.</text>
</comment>
<reference evidence="12" key="1">
    <citation type="journal article" date="2019" name="Int. J. Syst. Evol. Microbiol.">
        <title>The Global Catalogue of Microorganisms (GCM) 10K type strain sequencing project: providing services to taxonomists for standard genome sequencing and annotation.</title>
        <authorList>
            <consortium name="The Broad Institute Genomics Platform"/>
            <consortium name="The Broad Institute Genome Sequencing Center for Infectious Disease"/>
            <person name="Wu L."/>
            <person name="Ma J."/>
        </authorList>
    </citation>
    <scope>NUCLEOTIDE SEQUENCE [LARGE SCALE GENOMIC DNA]</scope>
    <source>
        <strain evidence="12">CGMCC 4.7242</strain>
    </source>
</reference>
<evidence type="ECO:0000256" key="1">
    <source>
        <dbReference type="ARBA" id="ARBA00022679"/>
    </source>
</evidence>
<comment type="subcellular location">
    <subcellularLocation>
        <location evidence="9">Cytoplasm</location>
    </subcellularLocation>
</comment>
<comment type="function">
    <text evidence="9">Catalyzes the phosphorylation of ribose at O-5 in a reaction requiring ATP and magnesium. The resulting D-ribose-5-phosphate can then be used either for sythesis of nucleotides, histidine, and tryptophan, or as a component of the pentose phosphate pathway.</text>
</comment>
<evidence type="ECO:0000256" key="9">
    <source>
        <dbReference type="HAMAP-Rule" id="MF_01987"/>
    </source>
</evidence>
<feature type="active site" description="Proton acceptor" evidence="9">
    <location>
        <position position="230"/>
    </location>
</feature>
<feature type="binding site" evidence="9">
    <location>
        <begin position="201"/>
        <end position="206"/>
    </location>
    <ligand>
        <name>ATP</name>
        <dbReference type="ChEBI" id="CHEBI:30616"/>
    </ligand>
</feature>
<comment type="catalytic activity">
    <reaction evidence="9">
        <text>D-ribose + ATP = D-ribose 5-phosphate + ADP + H(+)</text>
        <dbReference type="Rhea" id="RHEA:13697"/>
        <dbReference type="ChEBI" id="CHEBI:15378"/>
        <dbReference type="ChEBI" id="CHEBI:30616"/>
        <dbReference type="ChEBI" id="CHEBI:47013"/>
        <dbReference type="ChEBI" id="CHEBI:78346"/>
        <dbReference type="ChEBI" id="CHEBI:456216"/>
        <dbReference type="EC" id="2.7.1.15"/>
    </reaction>
</comment>
<dbReference type="EC" id="2.7.1.15" evidence="9"/>
<evidence type="ECO:0000256" key="2">
    <source>
        <dbReference type="ARBA" id="ARBA00022723"/>
    </source>
</evidence>
<comment type="pathway">
    <text evidence="9">Carbohydrate metabolism; D-ribose degradation; D-ribose 5-phosphate from beta-D-ribopyranose: step 2/2.</text>
</comment>
<organism evidence="11 12">
    <name type="scientific">Halodurantibacterium flavum</name>
    <dbReference type="NCBI Taxonomy" id="1382802"/>
    <lineage>
        <taxon>Bacteria</taxon>
        <taxon>Pseudomonadati</taxon>
        <taxon>Pseudomonadota</taxon>
        <taxon>Alphaproteobacteria</taxon>
        <taxon>Rhodobacterales</taxon>
        <taxon>Paracoccaceae</taxon>
        <taxon>Halodurantibacterium</taxon>
    </lineage>
</organism>
<dbReference type="InterPro" id="IPR029056">
    <property type="entry name" value="Ribokinase-like"/>
</dbReference>
<dbReference type="PANTHER" id="PTHR10584">
    <property type="entry name" value="SUGAR KINASE"/>
    <property type="match status" value="1"/>
</dbReference>
<protein>
    <recommendedName>
        <fullName evidence="9">Ribokinase</fullName>
        <shortName evidence="9">RK</shortName>
        <ecNumber evidence="9">2.7.1.15</ecNumber>
    </recommendedName>
</protein>
<keyword evidence="8 9" id="KW-0119">Carbohydrate metabolism</keyword>
<dbReference type="CDD" id="cd01174">
    <property type="entry name" value="ribokinase"/>
    <property type="match status" value="1"/>
</dbReference>
<feature type="binding site" evidence="9">
    <location>
        <position position="265"/>
    </location>
    <ligand>
        <name>K(+)</name>
        <dbReference type="ChEBI" id="CHEBI:29103"/>
    </ligand>
</feature>
<keyword evidence="12" id="KW-1185">Reference proteome</keyword>
<evidence type="ECO:0000256" key="6">
    <source>
        <dbReference type="ARBA" id="ARBA00022842"/>
    </source>
</evidence>
<feature type="binding site" evidence="9">
    <location>
        <begin position="38"/>
        <end position="42"/>
    </location>
    <ligand>
        <name>substrate</name>
    </ligand>
</feature>
<comment type="cofactor">
    <cofactor evidence="9">
        <name>Mg(2+)</name>
        <dbReference type="ChEBI" id="CHEBI:18420"/>
    </cofactor>
    <text evidence="9">Requires a divalent cation, most likely magnesium in vivo, as an electrophilic catalyst to aid phosphoryl group transfer. It is the chelate of the metal and the nucleotide that is the actual substrate.</text>
</comment>
<evidence type="ECO:0000256" key="4">
    <source>
        <dbReference type="ARBA" id="ARBA00022777"/>
    </source>
</evidence>
<feature type="binding site" evidence="9">
    <location>
        <position position="263"/>
    </location>
    <ligand>
        <name>K(+)</name>
        <dbReference type="ChEBI" id="CHEBI:29103"/>
    </ligand>
</feature>
<keyword evidence="1 9" id="KW-0808">Transferase</keyword>
<dbReference type="GO" id="GO:0004747">
    <property type="term" value="F:ribokinase activity"/>
    <property type="evidence" value="ECO:0007669"/>
    <property type="project" value="UniProtKB-EC"/>
</dbReference>
<dbReference type="HAMAP" id="MF_01987">
    <property type="entry name" value="Ribokinase"/>
    <property type="match status" value="1"/>
</dbReference>
<evidence type="ECO:0000256" key="3">
    <source>
        <dbReference type="ARBA" id="ARBA00022741"/>
    </source>
</evidence>
<dbReference type="PRINTS" id="PR00990">
    <property type="entry name" value="RIBOKINASE"/>
</dbReference>
<keyword evidence="5 9" id="KW-0067">ATP-binding</keyword>
<dbReference type="InterPro" id="IPR011611">
    <property type="entry name" value="PfkB_dom"/>
</dbReference>
<accession>A0ABW4S7U2</accession>
<keyword evidence="7 9" id="KW-0630">Potassium</keyword>
<keyword evidence="4 9" id="KW-0418">Kinase</keyword>
<keyword evidence="6 9" id="KW-0460">Magnesium</keyword>
<dbReference type="InterPro" id="IPR002139">
    <property type="entry name" value="Ribo/fructo_kinase"/>
</dbReference>
<feature type="binding site" evidence="9">
    <location>
        <position position="136"/>
    </location>
    <ligand>
        <name>substrate</name>
    </ligand>
</feature>
<dbReference type="PANTHER" id="PTHR10584:SF157">
    <property type="entry name" value="SULFOFRUCTOSE KINASE"/>
    <property type="match status" value="1"/>
</dbReference>
<evidence type="ECO:0000313" key="11">
    <source>
        <dbReference type="EMBL" id="MFD1913650.1"/>
    </source>
</evidence>
<feature type="binding site" evidence="9">
    <location>
        <position position="230"/>
    </location>
    <ligand>
        <name>substrate</name>
    </ligand>
</feature>
<dbReference type="RefSeq" id="WP_390263840.1">
    <property type="nucleotide sequence ID" value="NZ_JBHUGH010000012.1"/>
</dbReference>
<dbReference type="Gene3D" id="3.40.1190.20">
    <property type="match status" value="1"/>
</dbReference>
<dbReference type="InterPro" id="IPR011877">
    <property type="entry name" value="Ribokinase"/>
</dbReference>
<gene>
    <name evidence="9" type="primary">rbsK</name>
    <name evidence="11" type="ORF">ACFSGJ_15665</name>
</gene>
<evidence type="ECO:0000256" key="5">
    <source>
        <dbReference type="ARBA" id="ARBA00022840"/>
    </source>
</evidence>
<feature type="binding site" evidence="9">
    <location>
        <position position="179"/>
    </location>
    <ligand>
        <name>ATP</name>
        <dbReference type="ChEBI" id="CHEBI:30616"/>
    </ligand>
</feature>
<proteinExistence type="inferred from homology"/>
<evidence type="ECO:0000313" key="12">
    <source>
        <dbReference type="Proteomes" id="UP001597353"/>
    </source>
</evidence>
<evidence type="ECO:0000256" key="7">
    <source>
        <dbReference type="ARBA" id="ARBA00022958"/>
    </source>
</evidence>
<dbReference type="EMBL" id="JBHUGH010000012">
    <property type="protein sequence ID" value="MFD1913650.1"/>
    <property type="molecule type" value="Genomic_DNA"/>
</dbReference>
<name>A0ABW4S7U2_9RHOB</name>
<feature type="binding site" evidence="9">
    <location>
        <begin position="229"/>
        <end position="230"/>
    </location>
    <ligand>
        <name>ATP</name>
        <dbReference type="ChEBI" id="CHEBI:30616"/>
    </ligand>
</feature>
<sequence>MAVWNLGSINIDHFYRLPHLPAPGETLAATEYRQGLGGKGANQSVAAARAGATVHHIGAVGEADEAVIHRLEAEGIDTAPIARLSGTTGHAIINIDASGENSIVIHAGANRALPRDWVTDALDQAQAGDILLIQNETSHQAYAAELARARGLRVIYSAAPFSVDAVREVLPHIHILCVNAIEEQQLLAALGKVEGPDLIVTRGGDGAEWRGMAKVPAFAVDAVDTTGAGDCFTGNIAAALDAGFSPTDAMRRASAAAAIQVTRHGTADAMPDAAEIEDFLYRHP</sequence>
<feature type="binding site" evidence="9">
    <location>
        <position position="224"/>
    </location>
    <ligand>
        <name>K(+)</name>
        <dbReference type="ChEBI" id="CHEBI:29103"/>
    </ligand>
</feature>
<feature type="binding site" evidence="9">
    <location>
        <begin position="10"/>
        <end position="12"/>
    </location>
    <ligand>
        <name>substrate</name>
    </ligand>
</feature>
<feature type="domain" description="Carbohydrate kinase PfkB" evidence="10">
    <location>
        <begin position="6"/>
        <end position="272"/>
    </location>
</feature>
<keyword evidence="3 9" id="KW-0547">Nucleotide-binding</keyword>
<evidence type="ECO:0000256" key="8">
    <source>
        <dbReference type="ARBA" id="ARBA00023277"/>
    </source>
</evidence>
<feature type="binding site" evidence="9">
    <location>
        <position position="260"/>
    </location>
    <ligand>
        <name>K(+)</name>
        <dbReference type="ChEBI" id="CHEBI:29103"/>
    </ligand>
</feature>